<dbReference type="OrthoDB" id="3942968at2759"/>
<dbReference type="AlphaFoldDB" id="A0A9P4WIY5"/>
<dbReference type="Proteomes" id="UP000758155">
    <property type="component" value="Unassembled WGS sequence"/>
</dbReference>
<sequence length="335" mass="37735">MNKLNSLPQELIDIICETLTREDVIALRHTGRQLAKRTQAKFNNAFESLIVTCSKAGLERLEKFVSDPHCKYFVSKVKNVTIFTLTPYRLKELAESLASEMIKDDAYLQAYTYVRKTLANSLNVLPNLQTVNITDLPFRGIIGPPIQWNADSMIPSKEQTLFDPLQAAFTIRQSPLSEQQLQAERVENLLRAVGRASISPAGSQVCGLETVLSIFYDLDARDSIEVNLVTNLSRGGFPLIRQLDYLRFITPFAPGIRANCEQMFGRSNFEDSIIHKQFQLILTVVGDPRVSDEDILLGLFGIYQMNADAPTALRSLTLEEIPRNDLRNILVPFLV</sequence>
<evidence type="ECO:0000313" key="2">
    <source>
        <dbReference type="Proteomes" id="UP000758155"/>
    </source>
</evidence>
<comment type="caution">
    <text evidence="1">The sequence shown here is derived from an EMBL/GenBank/DDBJ whole genome shotgun (WGS) entry which is preliminary data.</text>
</comment>
<reference evidence="1" key="1">
    <citation type="submission" date="2019-04" db="EMBL/GenBank/DDBJ databases">
        <title>Sequencing of skin fungus with MAO and IRED activity.</title>
        <authorList>
            <person name="Marsaioli A.J."/>
            <person name="Bonatto J.M.C."/>
            <person name="Reis Junior O."/>
        </authorList>
    </citation>
    <scope>NUCLEOTIDE SEQUENCE</scope>
    <source>
        <strain evidence="1">28M1</strain>
    </source>
</reference>
<gene>
    <name evidence="1" type="ORF">E8E12_002310</name>
</gene>
<name>A0A9P4WIY5_9PLEO</name>
<protein>
    <recommendedName>
        <fullName evidence="3">F-box domain-containing protein</fullName>
    </recommendedName>
</protein>
<evidence type="ECO:0008006" key="3">
    <source>
        <dbReference type="Google" id="ProtNLM"/>
    </source>
</evidence>
<accession>A0A9P4WIY5</accession>
<evidence type="ECO:0000313" key="1">
    <source>
        <dbReference type="EMBL" id="KAF3033489.1"/>
    </source>
</evidence>
<dbReference type="EMBL" id="SWKV01000080">
    <property type="protein sequence ID" value="KAF3033489.1"/>
    <property type="molecule type" value="Genomic_DNA"/>
</dbReference>
<proteinExistence type="predicted"/>
<organism evidence="1 2">
    <name type="scientific">Didymella heteroderae</name>
    <dbReference type="NCBI Taxonomy" id="1769908"/>
    <lineage>
        <taxon>Eukaryota</taxon>
        <taxon>Fungi</taxon>
        <taxon>Dikarya</taxon>
        <taxon>Ascomycota</taxon>
        <taxon>Pezizomycotina</taxon>
        <taxon>Dothideomycetes</taxon>
        <taxon>Pleosporomycetidae</taxon>
        <taxon>Pleosporales</taxon>
        <taxon>Pleosporineae</taxon>
        <taxon>Didymellaceae</taxon>
        <taxon>Didymella</taxon>
    </lineage>
</organism>
<keyword evidence="2" id="KW-1185">Reference proteome</keyword>